<dbReference type="Proteomes" id="UP000001962">
    <property type="component" value="Chromosome"/>
</dbReference>
<keyword evidence="3" id="KW-0067">ATP-binding</keyword>
<organism evidence="6 7">
    <name type="scientific">Alkalilimnicola ehrlichii (strain ATCC BAA-1101 / DSM 17681 / MLHE-1)</name>
    <dbReference type="NCBI Taxonomy" id="187272"/>
    <lineage>
        <taxon>Bacteria</taxon>
        <taxon>Pseudomonadati</taxon>
        <taxon>Pseudomonadota</taxon>
        <taxon>Gammaproteobacteria</taxon>
        <taxon>Chromatiales</taxon>
        <taxon>Ectothiorhodospiraceae</taxon>
        <taxon>Alkalilimnicola</taxon>
    </lineage>
</organism>
<evidence type="ECO:0000256" key="3">
    <source>
        <dbReference type="ARBA" id="ARBA00022840"/>
    </source>
</evidence>
<dbReference type="SUPFAM" id="SSF52540">
    <property type="entry name" value="P-loop containing nucleoside triphosphate hydrolases"/>
    <property type="match status" value="1"/>
</dbReference>
<dbReference type="InterPro" id="IPR003439">
    <property type="entry name" value="ABC_transporter-like_ATP-bd"/>
</dbReference>
<comment type="similarity">
    <text evidence="4">Belongs to the ABC transporter superfamily. Macrolide exporter (TC 3.A.1.122) family.</text>
</comment>
<dbReference type="eggNOG" id="COG1136">
    <property type="taxonomic scope" value="Bacteria"/>
</dbReference>
<proteinExistence type="inferred from homology"/>
<accession>Q0A927</accession>
<dbReference type="InterPro" id="IPR027417">
    <property type="entry name" value="P-loop_NTPase"/>
</dbReference>
<sequence>MPPPRCDRCGRRRRMRVTLEALRKAYREGEHRRVVLDGTGLQVASGEHVALMGRSGSGKSTLLNLISGMDRPDAGEVWLGETPLSRLDEGARTRFRRHHIGFVFQFFNLIPTLTIEENLLLPLELVGRLDDAPRARELLAAVGLSDRARAFPDRLSGGEQQRVALARALVHRPRLLLADEPTGTLDAETGDRVLALLQHLVRAGGMTLITVTHSREVAAAADRVFRLAEGQLHAVDRLDVAGV</sequence>
<dbReference type="InterPro" id="IPR017871">
    <property type="entry name" value="ABC_transporter-like_CS"/>
</dbReference>
<dbReference type="GO" id="GO:1902495">
    <property type="term" value="C:transmembrane transporter complex"/>
    <property type="evidence" value="ECO:0007669"/>
    <property type="project" value="UniProtKB-ARBA"/>
</dbReference>
<protein>
    <submittedName>
        <fullName evidence="6">ABC transporter related protein</fullName>
    </submittedName>
</protein>
<dbReference type="GO" id="GO:0022857">
    <property type="term" value="F:transmembrane transporter activity"/>
    <property type="evidence" value="ECO:0007669"/>
    <property type="project" value="UniProtKB-ARBA"/>
</dbReference>
<dbReference type="AlphaFoldDB" id="Q0A927"/>
<evidence type="ECO:0000256" key="1">
    <source>
        <dbReference type="ARBA" id="ARBA00022448"/>
    </source>
</evidence>
<gene>
    <name evidence="6" type="ordered locus">Mlg_1311</name>
</gene>
<keyword evidence="2" id="KW-0547">Nucleotide-binding</keyword>
<dbReference type="InterPro" id="IPR015854">
    <property type="entry name" value="ABC_transpr_LolD-like"/>
</dbReference>
<feature type="domain" description="ABC transporter" evidence="5">
    <location>
        <begin position="17"/>
        <end position="243"/>
    </location>
</feature>
<dbReference type="FunFam" id="3.40.50.300:FF:000032">
    <property type="entry name" value="Export ABC transporter ATP-binding protein"/>
    <property type="match status" value="1"/>
</dbReference>
<name>Q0A927_ALKEH</name>
<evidence type="ECO:0000259" key="5">
    <source>
        <dbReference type="PROSITE" id="PS50893"/>
    </source>
</evidence>
<dbReference type="EMBL" id="CP000453">
    <property type="protein sequence ID" value="ABI56660.1"/>
    <property type="molecule type" value="Genomic_DNA"/>
</dbReference>
<dbReference type="PROSITE" id="PS00211">
    <property type="entry name" value="ABC_TRANSPORTER_1"/>
    <property type="match status" value="1"/>
</dbReference>
<dbReference type="PROSITE" id="PS50893">
    <property type="entry name" value="ABC_TRANSPORTER_2"/>
    <property type="match status" value="1"/>
</dbReference>
<evidence type="ECO:0000313" key="6">
    <source>
        <dbReference type="EMBL" id="ABI56660.1"/>
    </source>
</evidence>
<dbReference type="GO" id="GO:0016887">
    <property type="term" value="F:ATP hydrolysis activity"/>
    <property type="evidence" value="ECO:0007669"/>
    <property type="project" value="InterPro"/>
</dbReference>
<dbReference type="InterPro" id="IPR003593">
    <property type="entry name" value="AAA+_ATPase"/>
</dbReference>
<dbReference type="SMART" id="SM00382">
    <property type="entry name" value="AAA"/>
    <property type="match status" value="1"/>
</dbReference>
<dbReference type="PANTHER" id="PTHR24220:SF685">
    <property type="entry name" value="ABC TRANSPORTER RELATED"/>
    <property type="match status" value="1"/>
</dbReference>
<reference evidence="7" key="1">
    <citation type="submission" date="2006-08" db="EMBL/GenBank/DDBJ databases">
        <title>Complete sequence of Alkalilimnicola ehrilichei MLHE-1.</title>
        <authorList>
            <person name="Copeland A."/>
            <person name="Lucas S."/>
            <person name="Lapidus A."/>
            <person name="Barry K."/>
            <person name="Detter J.C."/>
            <person name="Glavina del Rio T."/>
            <person name="Hammon N."/>
            <person name="Israni S."/>
            <person name="Dalin E."/>
            <person name="Tice H."/>
            <person name="Pitluck S."/>
            <person name="Sims D."/>
            <person name="Brettin T."/>
            <person name="Bruce D."/>
            <person name="Han C."/>
            <person name="Tapia R."/>
            <person name="Gilna P."/>
            <person name="Schmutz J."/>
            <person name="Larimer F."/>
            <person name="Land M."/>
            <person name="Hauser L."/>
            <person name="Kyrpides N."/>
            <person name="Mikhailova N."/>
            <person name="Oremland R.S."/>
            <person name="Hoeft S.E."/>
            <person name="Switzer-Blum J."/>
            <person name="Kulp T."/>
            <person name="King G."/>
            <person name="Tabita R."/>
            <person name="Witte B."/>
            <person name="Santini J.M."/>
            <person name="Basu P."/>
            <person name="Hollibaugh J.T."/>
            <person name="Xie G."/>
            <person name="Stolz J.F."/>
            <person name="Richardson P."/>
        </authorList>
    </citation>
    <scope>NUCLEOTIDE SEQUENCE [LARGE SCALE GENOMIC DNA]</scope>
    <source>
        <strain evidence="7">ATCC BAA-1101 / DSM 17681 / MLHE-1</strain>
    </source>
</reference>
<dbReference type="CDD" id="cd03255">
    <property type="entry name" value="ABC_MJ0796_LolCDE_FtsE"/>
    <property type="match status" value="1"/>
</dbReference>
<dbReference type="PANTHER" id="PTHR24220">
    <property type="entry name" value="IMPORT ATP-BINDING PROTEIN"/>
    <property type="match status" value="1"/>
</dbReference>
<keyword evidence="7" id="KW-1185">Reference proteome</keyword>
<keyword evidence="1" id="KW-0813">Transport</keyword>
<dbReference type="InterPro" id="IPR017911">
    <property type="entry name" value="MacB-like_ATP-bd"/>
</dbReference>
<evidence type="ECO:0000313" key="7">
    <source>
        <dbReference type="Proteomes" id="UP000001962"/>
    </source>
</evidence>
<dbReference type="Pfam" id="PF00005">
    <property type="entry name" value="ABC_tran"/>
    <property type="match status" value="1"/>
</dbReference>
<dbReference type="Gene3D" id="3.40.50.300">
    <property type="entry name" value="P-loop containing nucleotide triphosphate hydrolases"/>
    <property type="match status" value="1"/>
</dbReference>
<dbReference type="HOGENOM" id="CLU_000604_1_22_6"/>
<dbReference type="KEGG" id="aeh:Mlg_1311"/>
<dbReference type="GO" id="GO:0005886">
    <property type="term" value="C:plasma membrane"/>
    <property type="evidence" value="ECO:0007669"/>
    <property type="project" value="TreeGrafter"/>
</dbReference>
<evidence type="ECO:0000256" key="2">
    <source>
        <dbReference type="ARBA" id="ARBA00022741"/>
    </source>
</evidence>
<dbReference type="GO" id="GO:0005524">
    <property type="term" value="F:ATP binding"/>
    <property type="evidence" value="ECO:0007669"/>
    <property type="project" value="UniProtKB-KW"/>
</dbReference>
<evidence type="ECO:0000256" key="4">
    <source>
        <dbReference type="ARBA" id="ARBA00038388"/>
    </source>
</evidence>